<dbReference type="InterPro" id="IPR029468">
    <property type="entry name" value="O-ag_pol_Wzy"/>
</dbReference>
<feature type="transmembrane region" description="Helical" evidence="1">
    <location>
        <begin position="330"/>
        <end position="348"/>
    </location>
</feature>
<evidence type="ECO:0000313" key="2">
    <source>
        <dbReference type="EMBL" id="MBI1619216.1"/>
    </source>
</evidence>
<keyword evidence="1" id="KW-0472">Membrane</keyword>
<evidence type="ECO:0000256" key="1">
    <source>
        <dbReference type="SAM" id="Phobius"/>
    </source>
</evidence>
<feature type="transmembrane region" description="Helical" evidence="1">
    <location>
        <begin position="218"/>
        <end position="238"/>
    </location>
</feature>
<gene>
    <name evidence="2" type="primary">wzy</name>
    <name evidence="2" type="ORF">IOD40_00855</name>
</gene>
<keyword evidence="1" id="KW-1133">Transmembrane helix</keyword>
<sequence length="475" mass="52518">MLRKSQSSAALFVFLSLLLVGLIIATFLIENGADAAVIICCLTIFYGLLWRPLVVPINIRPEIRTFVSIELLFLLFSFMIFFAPYQLYLLGRLNLEVSRFVPHTFAEKSNQAILLSTAGMVAFCLGCRWRAYFPRRTQPAPHGPEDRSSLLPYLVLFLLTGLMALYHLAGWRAEGEGRYTGTAAGGVMADGVSLLITMLSMMAFAMLIVRKQRSERAILPELCAAILAGFWTCRLVSFGDRNSALLLLFVLFAGVATFRCTISRLLLLAIALFGLQVYDRIEAYRMTGDWAAGHLLSFGHNVGETSFNITTISVRAALATVHHAGELGLGFYKVFGFAGVVPFVRGLIIGEHEVTVTSADVLTAAMLPPHAGWNVGSNIIADIYLDFGIIGVPIVLYLLGRFAGWIQRRAAAQPFSTHRAVLYLMTVALFAELPRYAVDFPVRYLVWAVLVMILARWMSPPVSIVHVPRDERVSC</sequence>
<name>A0ABS0S7L9_9HYPH</name>
<dbReference type="EMBL" id="JADGMQ010000001">
    <property type="protein sequence ID" value="MBI1619216.1"/>
    <property type="molecule type" value="Genomic_DNA"/>
</dbReference>
<evidence type="ECO:0000313" key="3">
    <source>
        <dbReference type="Proteomes" id="UP000601789"/>
    </source>
</evidence>
<accession>A0ABS0S7L9</accession>
<organism evidence="2 3">
    <name type="scientific">Aquamicrobium zhengzhouense</name>
    <dbReference type="NCBI Taxonomy" id="2781738"/>
    <lineage>
        <taxon>Bacteria</taxon>
        <taxon>Pseudomonadati</taxon>
        <taxon>Pseudomonadota</taxon>
        <taxon>Alphaproteobacteria</taxon>
        <taxon>Hyphomicrobiales</taxon>
        <taxon>Phyllobacteriaceae</taxon>
        <taxon>Aquamicrobium</taxon>
    </lineage>
</organism>
<feature type="transmembrane region" description="Helical" evidence="1">
    <location>
        <begin position="111"/>
        <end position="129"/>
    </location>
</feature>
<dbReference type="Proteomes" id="UP000601789">
    <property type="component" value="Unassembled WGS sequence"/>
</dbReference>
<feature type="transmembrane region" description="Helical" evidence="1">
    <location>
        <begin position="9"/>
        <end position="29"/>
    </location>
</feature>
<keyword evidence="3" id="KW-1185">Reference proteome</keyword>
<feature type="transmembrane region" description="Helical" evidence="1">
    <location>
        <begin position="379"/>
        <end position="399"/>
    </location>
</feature>
<feature type="transmembrane region" description="Helical" evidence="1">
    <location>
        <begin position="71"/>
        <end position="91"/>
    </location>
</feature>
<dbReference type="RefSeq" id="WP_198473340.1">
    <property type="nucleotide sequence ID" value="NZ_JADGMQ010000001.1"/>
</dbReference>
<dbReference type="Pfam" id="PF14296">
    <property type="entry name" value="O-ag_pol_Wzy"/>
    <property type="match status" value="1"/>
</dbReference>
<reference evidence="2 3" key="1">
    <citation type="submission" date="2020-10" db="EMBL/GenBank/DDBJ databases">
        <title>Aquamicrobium zhengzhouensis sp. nov., a exopolysaccharide producing bacterium isolated from farmland soil.</title>
        <authorList>
            <person name="Wang X."/>
        </authorList>
    </citation>
    <scope>NUCLEOTIDE SEQUENCE [LARGE SCALE GENOMIC DNA]</scope>
    <source>
        <strain evidence="3">cd-1</strain>
    </source>
</reference>
<keyword evidence="1" id="KW-0812">Transmembrane</keyword>
<feature type="transmembrane region" description="Helical" evidence="1">
    <location>
        <begin position="150"/>
        <end position="171"/>
    </location>
</feature>
<comment type="caution">
    <text evidence="2">The sequence shown here is derived from an EMBL/GenBank/DDBJ whole genome shotgun (WGS) entry which is preliminary data.</text>
</comment>
<protein>
    <submittedName>
        <fullName evidence="2">O-antigen polysaccharide polymerase Wzy</fullName>
    </submittedName>
</protein>
<feature type="transmembrane region" description="Helical" evidence="1">
    <location>
        <begin position="35"/>
        <end position="59"/>
    </location>
</feature>
<feature type="transmembrane region" description="Helical" evidence="1">
    <location>
        <begin position="244"/>
        <end position="275"/>
    </location>
</feature>
<proteinExistence type="predicted"/>
<feature type="transmembrane region" description="Helical" evidence="1">
    <location>
        <begin position="444"/>
        <end position="467"/>
    </location>
</feature>
<feature type="transmembrane region" description="Helical" evidence="1">
    <location>
        <begin position="191"/>
        <end position="209"/>
    </location>
</feature>